<name>A0A0F8ZDE3_9ZZZZ</name>
<sequence>ILLALRIGFSSRLLAKDRLFLILDDSFQYSDWKRRPLSVEMMGELAKNGWQIICFTMDDHIKDLFKKTGKQFGNEFKFFELE</sequence>
<accession>A0A0F8ZDE3</accession>
<proteinExistence type="predicted"/>
<dbReference type="AlphaFoldDB" id="A0A0F8ZDE3"/>
<protein>
    <submittedName>
        <fullName evidence="1">Uncharacterized protein</fullName>
    </submittedName>
</protein>
<dbReference type="EMBL" id="LAZR01048488">
    <property type="protein sequence ID" value="KKK91817.1"/>
    <property type="molecule type" value="Genomic_DNA"/>
</dbReference>
<reference evidence="1" key="1">
    <citation type="journal article" date="2015" name="Nature">
        <title>Complex archaea that bridge the gap between prokaryotes and eukaryotes.</title>
        <authorList>
            <person name="Spang A."/>
            <person name="Saw J.H."/>
            <person name="Jorgensen S.L."/>
            <person name="Zaremba-Niedzwiedzka K."/>
            <person name="Martijn J."/>
            <person name="Lind A.E."/>
            <person name="van Eijk R."/>
            <person name="Schleper C."/>
            <person name="Guy L."/>
            <person name="Ettema T.J."/>
        </authorList>
    </citation>
    <scope>NUCLEOTIDE SEQUENCE</scope>
</reference>
<comment type="caution">
    <text evidence="1">The sequence shown here is derived from an EMBL/GenBank/DDBJ whole genome shotgun (WGS) entry which is preliminary data.</text>
</comment>
<feature type="non-terminal residue" evidence="1">
    <location>
        <position position="1"/>
    </location>
</feature>
<gene>
    <name evidence="1" type="ORF">LCGC14_2709160</name>
</gene>
<organism evidence="1">
    <name type="scientific">marine sediment metagenome</name>
    <dbReference type="NCBI Taxonomy" id="412755"/>
    <lineage>
        <taxon>unclassified sequences</taxon>
        <taxon>metagenomes</taxon>
        <taxon>ecological metagenomes</taxon>
    </lineage>
</organism>
<evidence type="ECO:0000313" key="1">
    <source>
        <dbReference type="EMBL" id="KKK91817.1"/>
    </source>
</evidence>
<dbReference type="InterPro" id="IPR027417">
    <property type="entry name" value="P-loop_NTPase"/>
</dbReference>
<dbReference type="Gene3D" id="3.40.50.300">
    <property type="entry name" value="P-loop containing nucleotide triphosphate hydrolases"/>
    <property type="match status" value="1"/>
</dbReference>